<organism evidence="1 2">
    <name type="scientific">Mycena maculata</name>
    <dbReference type="NCBI Taxonomy" id="230809"/>
    <lineage>
        <taxon>Eukaryota</taxon>
        <taxon>Fungi</taxon>
        <taxon>Dikarya</taxon>
        <taxon>Basidiomycota</taxon>
        <taxon>Agaricomycotina</taxon>
        <taxon>Agaricomycetes</taxon>
        <taxon>Agaricomycetidae</taxon>
        <taxon>Agaricales</taxon>
        <taxon>Marasmiineae</taxon>
        <taxon>Mycenaceae</taxon>
        <taxon>Mycena</taxon>
    </lineage>
</organism>
<evidence type="ECO:0000313" key="1">
    <source>
        <dbReference type="EMBL" id="KAJ7735122.1"/>
    </source>
</evidence>
<protein>
    <submittedName>
        <fullName evidence="1">Uncharacterized protein</fullName>
    </submittedName>
</protein>
<gene>
    <name evidence="1" type="ORF">DFH07DRAFT_115387</name>
</gene>
<accession>A0AAD7MWI2</accession>
<dbReference type="Proteomes" id="UP001215280">
    <property type="component" value="Unassembled WGS sequence"/>
</dbReference>
<sequence length="159" mass="18149">MISRRVTPTAAMKRRGRKEIRTVGYIFQRTRHLLRPCSIALPIDVHVSFSRTSIPSYGILLYFRGFAHGHPHLPLSDRFIDAPNERNAFGNPRRFSIIFSQRPNTGLSPLYFDREDAKLTIYAPTNVDWTECSSINVFPPALRRPCSCFPASSKRASEP</sequence>
<keyword evidence="2" id="KW-1185">Reference proteome</keyword>
<evidence type="ECO:0000313" key="2">
    <source>
        <dbReference type="Proteomes" id="UP001215280"/>
    </source>
</evidence>
<dbReference type="EMBL" id="JARJLG010000157">
    <property type="protein sequence ID" value="KAJ7735122.1"/>
    <property type="molecule type" value="Genomic_DNA"/>
</dbReference>
<dbReference type="AlphaFoldDB" id="A0AAD7MWI2"/>
<comment type="caution">
    <text evidence="1">The sequence shown here is derived from an EMBL/GenBank/DDBJ whole genome shotgun (WGS) entry which is preliminary data.</text>
</comment>
<name>A0AAD7MWI2_9AGAR</name>
<proteinExistence type="predicted"/>
<reference evidence="1" key="1">
    <citation type="submission" date="2023-03" db="EMBL/GenBank/DDBJ databases">
        <title>Massive genome expansion in bonnet fungi (Mycena s.s.) driven by repeated elements and novel gene families across ecological guilds.</title>
        <authorList>
            <consortium name="Lawrence Berkeley National Laboratory"/>
            <person name="Harder C.B."/>
            <person name="Miyauchi S."/>
            <person name="Viragh M."/>
            <person name="Kuo A."/>
            <person name="Thoen E."/>
            <person name="Andreopoulos B."/>
            <person name="Lu D."/>
            <person name="Skrede I."/>
            <person name="Drula E."/>
            <person name="Henrissat B."/>
            <person name="Morin E."/>
            <person name="Kohler A."/>
            <person name="Barry K."/>
            <person name="LaButti K."/>
            <person name="Morin E."/>
            <person name="Salamov A."/>
            <person name="Lipzen A."/>
            <person name="Mereny Z."/>
            <person name="Hegedus B."/>
            <person name="Baldrian P."/>
            <person name="Stursova M."/>
            <person name="Weitz H."/>
            <person name="Taylor A."/>
            <person name="Grigoriev I.V."/>
            <person name="Nagy L.G."/>
            <person name="Martin F."/>
            <person name="Kauserud H."/>
        </authorList>
    </citation>
    <scope>NUCLEOTIDE SEQUENCE</scope>
    <source>
        <strain evidence="1">CBHHK188m</strain>
    </source>
</reference>